<dbReference type="EMBL" id="JACTAM010000018">
    <property type="protein sequence ID" value="KAI2653310.1"/>
    <property type="molecule type" value="Genomic_DNA"/>
</dbReference>
<feature type="transmembrane region" description="Helical" evidence="4">
    <location>
        <begin position="162"/>
        <end position="181"/>
    </location>
</feature>
<proteinExistence type="predicted"/>
<keyword evidence="7" id="KW-1185">Reference proteome</keyword>
<evidence type="ECO:0000256" key="3">
    <source>
        <dbReference type="PROSITE-ProRule" id="PRU00176"/>
    </source>
</evidence>
<keyword evidence="4" id="KW-0472">Membrane</keyword>
<feature type="transmembrane region" description="Helical" evidence="4">
    <location>
        <begin position="193"/>
        <end position="213"/>
    </location>
</feature>
<name>A0ABQ8LSA6_LABRO</name>
<evidence type="ECO:0000256" key="1">
    <source>
        <dbReference type="ARBA" id="ARBA00022737"/>
    </source>
</evidence>
<dbReference type="InterPro" id="IPR035979">
    <property type="entry name" value="RBD_domain_sf"/>
</dbReference>
<comment type="caution">
    <text evidence="6">The sequence shown here is derived from an EMBL/GenBank/DDBJ whole genome shotgun (WGS) entry which is preliminary data.</text>
</comment>
<feature type="transmembrane region" description="Helical" evidence="4">
    <location>
        <begin position="32"/>
        <end position="52"/>
    </location>
</feature>
<sequence length="1148" mass="126329">MIEVNIIFCDTEQMLYVVHTAEVSASEVQLHISYILAISKLYLSCISFVSYISQLYLSLISVLFQLYLSCTSVIFQLYLIHTSALSQLYLSSILAISHPYLSPISTLSQLYLSYCLAVSHPHLSSFSAVSQLYLIRISAPSQSYLTYVSAVSYPYLSSVSTLSQPYLICILICLSGILSVSQLSQLYLSRISAIALLYLLYLSCISAISQLYLRYISSVSQLYLSCISAISQPYLSSISTLSQSHLSYVSAVSYPYLSSVLTLSQPYLSYCFAVSHPYLISISTLSQSYLSYISVVSQICLSGILSISQLSTLSQPYRSYCFAVSHPYLSYISVVSQLFLSCISVISYPCISAISQPYLIRISALSQLYLSYISAVSHPYFSYISVVSQLFLSFILTISQLFLSRISVVSCGASGCDGLQSLPLRMSVVSRSSLRACMHNYRRQMMSLGSHQRKAPLKQLMFLFLAFMCVSLSVCLSLSEDRKLFVGMLGKQQSEEDVRRLFESFGQIEECTVLRGPDGASKENKSHFLASVRMNCGPAAGRLRSGRFDDCGFVRWMFVPRFLFRALGGSRQTCSGYSLWKGCAFVKFSSHAEAQAAINSLHGGQTMPVSVSVSHPLLEWLEKPCLKLRIRRSGLPLFKGAFCARPLPPSSASPPHRECVFSSSQVSDRCDELTSIQHNMIRTAECGQSDSCNEGASSSLVVKFADTDKERTLRRMHQMAGQLGIFSPMTIQFGAYGAYTHAAALMAATQGSYLNPMAAIAAAQMQQMAAFNVNGLVAAPMTPSSGTSTPPGISATAVPSIAAPIGVNGFSALPPQTNGQPTSEPIYTNGIHPYPAQSPTVADPLQQAYAGVQHYAAAYPAAYAPISQAFPQQPAIIPQQQREGPEGCNLFIYHLPQEFGDAELMQMFLPFGNVISAKVFVDRATNQSKCFGEFPQPARLVPLFPASALIKMQLALGKRRHGRRRRHRARRGFVSFSHRVSLISRRFLRCGEEHILPHYSIMSAHVLELDSRFVSFDNPSSAQAAIQAMNGFQIGMKRLKVQLKRPKDANRPVVTRAAKIILELVKKEGGCTENVPAAGSHRSSSRALSLFLHPTVDGKTSGTDEETRGSLSDRVRDPRSLCVRATIHSERPDDRTWLFVLGEKIQTL</sequence>
<dbReference type="SMART" id="SM00360">
    <property type="entry name" value="RRM"/>
    <property type="match status" value="2"/>
</dbReference>
<dbReference type="InterPro" id="IPR012677">
    <property type="entry name" value="Nucleotide-bd_a/b_plait_sf"/>
</dbReference>
<evidence type="ECO:0000313" key="6">
    <source>
        <dbReference type="EMBL" id="KAI2653310.1"/>
    </source>
</evidence>
<dbReference type="SUPFAM" id="SSF54928">
    <property type="entry name" value="RNA-binding domain, RBD"/>
    <property type="match status" value="2"/>
</dbReference>
<evidence type="ECO:0000256" key="2">
    <source>
        <dbReference type="ARBA" id="ARBA00022884"/>
    </source>
</evidence>
<feature type="domain" description="RRM" evidence="5">
    <location>
        <begin position="482"/>
        <end position="616"/>
    </location>
</feature>
<keyword evidence="4" id="KW-0812">Transmembrane</keyword>
<feature type="transmembrane region" description="Helical" evidence="4">
    <location>
        <begin position="328"/>
        <end position="351"/>
    </location>
</feature>
<evidence type="ECO:0000259" key="5">
    <source>
        <dbReference type="PROSITE" id="PS50102"/>
    </source>
</evidence>
<evidence type="ECO:0000313" key="7">
    <source>
        <dbReference type="Proteomes" id="UP000830375"/>
    </source>
</evidence>
<dbReference type="Proteomes" id="UP000830375">
    <property type="component" value="Unassembled WGS sequence"/>
</dbReference>
<dbReference type="InterPro" id="IPR000504">
    <property type="entry name" value="RRM_dom"/>
</dbReference>
<dbReference type="PROSITE" id="PS50102">
    <property type="entry name" value="RRM"/>
    <property type="match status" value="2"/>
</dbReference>
<feature type="domain" description="RRM" evidence="5">
    <location>
        <begin position="888"/>
        <end position="1046"/>
    </location>
</feature>
<feature type="transmembrane region" description="Helical" evidence="4">
    <location>
        <begin position="460"/>
        <end position="479"/>
    </location>
</feature>
<dbReference type="PANTHER" id="PTHR24012">
    <property type="entry name" value="RNA BINDING PROTEIN"/>
    <property type="match status" value="1"/>
</dbReference>
<dbReference type="Pfam" id="PF00076">
    <property type="entry name" value="RRM_1"/>
    <property type="match status" value="2"/>
</dbReference>
<accession>A0ABQ8LSA6</accession>
<feature type="transmembrane region" description="Helical" evidence="4">
    <location>
        <begin position="59"/>
        <end position="80"/>
    </location>
</feature>
<keyword evidence="1" id="KW-0677">Repeat</keyword>
<keyword evidence="4" id="KW-1133">Transmembrane helix</keyword>
<protein>
    <submittedName>
        <fullName evidence="6">CUGBP Elav-like family member 3</fullName>
    </submittedName>
</protein>
<feature type="transmembrane region" description="Helical" evidence="4">
    <location>
        <begin position="381"/>
        <end position="403"/>
    </location>
</feature>
<feature type="transmembrane region" description="Helical" evidence="4">
    <location>
        <begin position="289"/>
        <end position="308"/>
    </location>
</feature>
<keyword evidence="2 3" id="KW-0694">RNA-binding</keyword>
<reference evidence="6 7" key="1">
    <citation type="submission" date="2022-01" db="EMBL/GenBank/DDBJ databases">
        <title>A high-quality chromosome-level genome assembly of rohu carp, Labeo rohita.</title>
        <authorList>
            <person name="Arick M.A. II"/>
            <person name="Hsu C.-Y."/>
            <person name="Magbanua Z."/>
            <person name="Pechanova O."/>
            <person name="Grover C."/>
            <person name="Miller E."/>
            <person name="Thrash A."/>
            <person name="Ezzel L."/>
            <person name="Alam S."/>
            <person name="Benzie J."/>
            <person name="Hamilton M."/>
            <person name="Karsi A."/>
            <person name="Lawrence M.L."/>
            <person name="Peterson D.G."/>
        </authorList>
    </citation>
    <scope>NUCLEOTIDE SEQUENCE [LARGE SCALE GENOMIC DNA]</scope>
    <source>
        <strain evidence="7">BAU-BD-2019</strain>
        <tissue evidence="6">Blood</tissue>
    </source>
</reference>
<dbReference type="Gene3D" id="3.30.70.330">
    <property type="match status" value="2"/>
</dbReference>
<organism evidence="6 7">
    <name type="scientific">Labeo rohita</name>
    <name type="common">Indian major carp</name>
    <name type="synonym">Cyprinus rohita</name>
    <dbReference type="NCBI Taxonomy" id="84645"/>
    <lineage>
        <taxon>Eukaryota</taxon>
        <taxon>Metazoa</taxon>
        <taxon>Chordata</taxon>
        <taxon>Craniata</taxon>
        <taxon>Vertebrata</taxon>
        <taxon>Euteleostomi</taxon>
        <taxon>Actinopterygii</taxon>
        <taxon>Neopterygii</taxon>
        <taxon>Teleostei</taxon>
        <taxon>Ostariophysi</taxon>
        <taxon>Cypriniformes</taxon>
        <taxon>Cyprinidae</taxon>
        <taxon>Labeoninae</taxon>
        <taxon>Labeonini</taxon>
        <taxon>Labeo</taxon>
    </lineage>
</organism>
<evidence type="ECO:0000256" key="4">
    <source>
        <dbReference type="SAM" id="Phobius"/>
    </source>
</evidence>
<gene>
    <name evidence="6" type="ORF">H4Q32_013532</name>
</gene>